<accession>A0A8J3LH43</accession>
<organism evidence="1 2">
    <name type="scientific">Catellatospora methionotrophica</name>
    <dbReference type="NCBI Taxonomy" id="121620"/>
    <lineage>
        <taxon>Bacteria</taxon>
        <taxon>Bacillati</taxon>
        <taxon>Actinomycetota</taxon>
        <taxon>Actinomycetes</taxon>
        <taxon>Micromonosporales</taxon>
        <taxon>Micromonosporaceae</taxon>
        <taxon>Catellatospora</taxon>
    </lineage>
</organism>
<evidence type="ECO:0000313" key="1">
    <source>
        <dbReference type="EMBL" id="GIG18794.1"/>
    </source>
</evidence>
<protein>
    <recommendedName>
        <fullName evidence="3">DUF4331 domain-containing protein</fullName>
    </recommendedName>
</protein>
<dbReference type="AlphaFoldDB" id="A0A8J3LH43"/>
<evidence type="ECO:0000313" key="2">
    <source>
        <dbReference type="Proteomes" id="UP000660339"/>
    </source>
</evidence>
<proteinExistence type="predicted"/>
<evidence type="ECO:0008006" key="3">
    <source>
        <dbReference type="Google" id="ProtNLM"/>
    </source>
</evidence>
<dbReference type="Proteomes" id="UP000660339">
    <property type="component" value="Unassembled WGS sequence"/>
</dbReference>
<dbReference type="InterPro" id="IPR025566">
    <property type="entry name" value="DUF4331"/>
</dbReference>
<sequence>MSHHLDTPLARQNGRLYIDDLYVFQGDASTVFILDVNSTITGPDVQAGLHPEARYEFKVHVDDSPFEQLTLRIAADAEPDADGRQTITVSSLTGDEARDDGATGTVLATGRTGEEVTGGGVRVWTGRVADPFYIDLGQLATINAAVAQGSRIDGAAWDPQRATNSFANTTVQAIVVEVSHEHPVLHPGARVAVWGATKLATDAGGWRQINRFGLPMMWPIFWPTDADFSNPANDRHPSEDREGAGKYIADQIAAVVAANGNSADPQGYGWTVMHRIFPEVMPYVVGTPASFGFAGINGRSLADNAPEVMFSLVLGKATPDGLSPSTNDRLRTTAFPYVVKA</sequence>
<name>A0A8J3LH43_9ACTN</name>
<comment type="caution">
    <text evidence="1">The sequence shown here is derived from an EMBL/GenBank/DDBJ whole genome shotgun (WGS) entry which is preliminary data.</text>
</comment>
<keyword evidence="2" id="KW-1185">Reference proteome</keyword>
<dbReference type="EMBL" id="BONJ01000044">
    <property type="protein sequence ID" value="GIG18794.1"/>
    <property type="molecule type" value="Genomic_DNA"/>
</dbReference>
<gene>
    <name evidence="1" type="ORF">Cme02nite_71260</name>
</gene>
<dbReference type="RefSeq" id="WP_166384279.1">
    <property type="nucleotide sequence ID" value="NZ_BAAATT010000025.1"/>
</dbReference>
<reference evidence="1" key="1">
    <citation type="submission" date="2021-01" db="EMBL/GenBank/DDBJ databases">
        <title>Whole genome shotgun sequence of Catellatospora methionotrophica NBRC 14553.</title>
        <authorList>
            <person name="Komaki H."/>
            <person name="Tamura T."/>
        </authorList>
    </citation>
    <scope>NUCLEOTIDE SEQUENCE</scope>
    <source>
        <strain evidence="1">NBRC 14553</strain>
    </source>
</reference>
<dbReference type="Pfam" id="PF14224">
    <property type="entry name" value="DUF4331"/>
    <property type="match status" value="1"/>
</dbReference>